<dbReference type="InterPro" id="IPR023393">
    <property type="entry name" value="START-like_dom_sf"/>
</dbReference>
<reference evidence="2" key="1">
    <citation type="submission" date="2018-05" db="EMBL/GenBank/DDBJ databases">
        <authorList>
            <person name="Lanie J.A."/>
            <person name="Ng W.-L."/>
            <person name="Kazmierczak K.M."/>
            <person name="Andrzejewski T.M."/>
            <person name="Davidsen T.M."/>
            <person name="Wayne K.J."/>
            <person name="Tettelin H."/>
            <person name="Glass J.I."/>
            <person name="Rusch D."/>
            <person name="Podicherti R."/>
            <person name="Tsui H.-C.T."/>
            <person name="Winkler M.E."/>
        </authorList>
    </citation>
    <scope>NUCLEOTIDE SEQUENCE</scope>
</reference>
<dbReference type="Gene3D" id="3.30.530.20">
    <property type="match status" value="1"/>
</dbReference>
<sequence length="128" mass="15190">MSDSIKFQLEYPIHSSIKILFKRLSTPSGLSEWFANDVHIRNNVFTFFWDGSEQQAMLISKKENQFVRFHWLDSEYEETYFEFLIQIDELTSDVSLLITDFAENEEEKKDNTLLWDTQIEDLKHALGS</sequence>
<proteinExistence type="predicted"/>
<protein>
    <recommendedName>
        <fullName evidence="1">START-like domain-containing protein</fullName>
    </recommendedName>
</protein>
<dbReference type="InterPro" id="IPR045736">
    <property type="entry name" value="START_2"/>
</dbReference>
<evidence type="ECO:0000259" key="1">
    <source>
        <dbReference type="Pfam" id="PF19569"/>
    </source>
</evidence>
<dbReference type="AlphaFoldDB" id="A0A382KC81"/>
<accession>A0A382KC81</accession>
<gene>
    <name evidence="2" type="ORF">METZ01_LOCUS275428</name>
</gene>
<feature type="domain" description="START-like" evidence="1">
    <location>
        <begin position="1"/>
        <end position="127"/>
    </location>
</feature>
<name>A0A382KC81_9ZZZZ</name>
<evidence type="ECO:0000313" key="2">
    <source>
        <dbReference type="EMBL" id="SVC22574.1"/>
    </source>
</evidence>
<dbReference type="Pfam" id="PF19569">
    <property type="entry name" value="START_2"/>
    <property type="match status" value="1"/>
</dbReference>
<organism evidence="2">
    <name type="scientific">marine metagenome</name>
    <dbReference type="NCBI Taxonomy" id="408172"/>
    <lineage>
        <taxon>unclassified sequences</taxon>
        <taxon>metagenomes</taxon>
        <taxon>ecological metagenomes</taxon>
    </lineage>
</organism>
<dbReference type="SUPFAM" id="SSF55961">
    <property type="entry name" value="Bet v1-like"/>
    <property type="match status" value="1"/>
</dbReference>
<dbReference type="EMBL" id="UINC01080017">
    <property type="protein sequence ID" value="SVC22574.1"/>
    <property type="molecule type" value="Genomic_DNA"/>
</dbReference>